<keyword evidence="9" id="KW-0732">Signal</keyword>
<evidence type="ECO:0000256" key="2">
    <source>
        <dbReference type="ARBA" id="ARBA00004609"/>
    </source>
</evidence>
<evidence type="ECO:0000313" key="12">
    <source>
        <dbReference type="EMBL" id="AGH60999.1"/>
    </source>
</evidence>
<feature type="domain" description="Trypanosome variant surface glycoprotein A-type N-terminal" evidence="10">
    <location>
        <begin position="11"/>
        <end position="378"/>
    </location>
</feature>
<dbReference type="Pfam" id="PF00913">
    <property type="entry name" value="Trypan_glycop"/>
    <property type="match status" value="1"/>
</dbReference>
<keyword evidence="5" id="KW-0472">Membrane</keyword>
<sequence length="511" mass="54589">METKVLGPFFILATVTFQVSADDEPIIADAWKGMCKVAATFSTGPGIARHLIESVTNAQKVTAEASRKVKVMAIRETNPKRRIAIQGLAQELDDSEKKIIGKLSTITALAIEAATTSADMHGRINEFIGLLHKAQTTTTKSGYCLGAGTGGTHPGGSVAATACGSATISAEPQATRLTPDQIDDNGIKNGQAGTITGKSSTPTKCILFKDGSNSAATFFQDSTKVALLGGLLEVTPATESKAINVVDTNRLRSNNELSKEDALSKAYDKLRQINAYKLNDLPKDVASAIRQAANKDNLKTTIAKIYKQDNRDSTEGMPKDEQEAAVNALLGSDGTVIEVFIDSISSTQVLNIANPKTEDKALGTITALDELSQILDYYNRKIITELTKAQSTLQLKIKHCNDKPLTVTSDCSKHKANKTICETEDNCKWEGTTETEGTCKPKNGKGQTSTAAGTGDGATDKKEEKCTGKKKDDCKSPDCKWEGETCKDSSFLLTKKFAISVVSAAFVALLF</sequence>
<proteinExistence type="predicted"/>
<evidence type="ECO:0000259" key="10">
    <source>
        <dbReference type="Pfam" id="PF00913"/>
    </source>
</evidence>
<evidence type="ECO:0000256" key="6">
    <source>
        <dbReference type="ARBA" id="ARBA00023180"/>
    </source>
</evidence>
<feature type="region of interest" description="Disordered" evidence="8">
    <location>
        <begin position="433"/>
        <end position="477"/>
    </location>
</feature>
<dbReference type="Gene3D" id="3.90.150.10">
    <property type="entry name" value="Variant Surface Glycoprotein, subunit A domain 1"/>
    <property type="match status" value="1"/>
</dbReference>
<organism evidence="12">
    <name type="scientific">Trypanosoma brucei</name>
    <dbReference type="NCBI Taxonomy" id="5691"/>
    <lineage>
        <taxon>Eukaryota</taxon>
        <taxon>Discoba</taxon>
        <taxon>Euglenozoa</taxon>
        <taxon>Kinetoplastea</taxon>
        <taxon>Metakinetoplastina</taxon>
        <taxon>Trypanosomatida</taxon>
        <taxon>Trypanosomatidae</taxon>
        <taxon>Trypanosoma</taxon>
    </lineage>
</organism>
<evidence type="ECO:0000256" key="9">
    <source>
        <dbReference type="SAM" id="SignalP"/>
    </source>
</evidence>
<dbReference type="EMBL" id="KC613568">
    <property type="protein sequence ID" value="AGH60999.1"/>
    <property type="molecule type" value="Genomic_DNA"/>
</dbReference>
<dbReference type="Gene3D" id="1.10.470.10">
    <property type="entry name" value="Variant Surface Glycoprotein, subunit A, domain 2"/>
    <property type="match status" value="1"/>
</dbReference>
<accession>M4SY32</accession>
<keyword evidence="4" id="KW-0336">GPI-anchor</keyword>
<dbReference type="Gene3D" id="3.30.1680.40">
    <property type="match status" value="1"/>
</dbReference>
<protein>
    <submittedName>
        <fullName evidence="12">Variant surface glycoprotein 430</fullName>
    </submittedName>
</protein>
<dbReference type="Pfam" id="PF10659">
    <property type="entry name" value="Trypan_glycop_C"/>
    <property type="match status" value="1"/>
</dbReference>
<feature type="chain" id="PRO_5004057964" evidence="9">
    <location>
        <begin position="22"/>
        <end position="511"/>
    </location>
</feature>
<keyword evidence="3" id="KW-1003">Cell membrane</keyword>
<dbReference type="SUPFAM" id="SSF58087">
    <property type="entry name" value="Variant surface glycoprotein (N-terminal domain)"/>
    <property type="match status" value="1"/>
</dbReference>
<dbReference type="VEuPathDB" id="TriTrypDB:Tb427_000630100"/>
<evidence type="ECO:0000256" key="3">
    <source>
        <dbReference type="ARBA" id="ARBA00022475"/>
    </source>
</evidence>
<feature type="domain" description="Trypanosome variant surface glycoprotein C-terminal" evidence="11">
    <location>
        <begin position="411"/>
        <end position="510"/>
    </location>
</feature>
<comment type="subcellular location">
    <subcellularLocation>
        <location evidence="2">Cell membrane</location>
        <topology evidence="2">Lipid-anchor</topology>
        <topology evidence="2">GPI-anchor</topology>
    </subcellularLocation>
</comment>
<dbReference type="InterPro" id="IPR001812">
    <property type="entry name" value="Trypano_VSG_A_N_dom"/>
</dbReference>
<evidence type="ECO:0000259" key="11">
    <source>
        <dbReference type="Pfam" id="PF10659"/>
    </source>
</evidence>
<comment type="function">
    <text evidence="1">VSG forms a coat on the surface of the parasite. The trypanosome evades the immune response of the host by expressing a series of antigenically distinct VSGs from an estimated 1000 VSG genes.</text>
</comment>
<name>M4SY32_9TRYP</name>
<dbReference type="GO" id="GO:0098552">
    <property type="term" value="C:side of membrane"/>
    <property type="evidence" value="ECO:0007669"/>
    <property type="project" value="UniProtKB-KW"/>
</dbReference>
<dbReference type="GO" id="GO:0005886">
    <property type="term" value="C:plasma membrane"/>
    <property type="evidence" value="ECO:0007669"/>
    <property type="project" value="UniProtKB-SubCell"/>
</dbReference>
<evidence type="ECO:0000256" key="1">
    <source>
        <dbReference type="ARBA" id="ARBA00002523"/>
    </source>
</evidence>
<evidence type="ECO:0000256" key="5">
    <source>
        <dbReference type="ARBA" id="ARBA00023136"/>
    </source>
</evidence>
<reference evidence="12" key="1">
    <citation type="submission" date="2013-02" db="EMBL/GenBank/DDBJ databases">
        <authorList>
            <person name="Cross G.A.M."/>
            <person name="Kim H.-S."/>
            <person name="Wickstead B."/>
        </authorList>
    </citation>
    <scope>NUCLEOTIDE SEQUENCE</scope>
    <source>
        <strain evidence="12">Lister 427</strain>
    </source>
</reference>
<dbReference type="AlphaFoldDB" id="M4SY32"/>
<dbReference type="GO" id="GO:0042783">
    <property type="term" value="P:symbiont-mediated evasion of host immune response"/>
    <property type="evidence" value="ECO:0007669"/>
    <property type="project" value="InterPro"/>
</dbReference>
<reference evidence="12" key="2">
    <citation type="journal article" date="2014" name="Mol. Biochem. Parasitol.">
        <title>Capturing the variant surface glycoprotein repertoire (the VSGnome) of Trypanosoma brucei Lister 427.</title>
        <authorList>
            <person name="Cross G.A."/>
            <person name="Kim H.S."/>
            <person name="Wickstead B."/>
        </authorList>
    </citation>
    <scope>NUCLEOTIDE SEQUENCE</scope>
    <source>
        <strain evidence="12">Lister 427</strain>
    </source>
</reference>
<evidence type="ECO:0000256" key="4">
    <source>
        <dbReference type="ARBA" id="ARBA00022622"/>
    </source>
</evidence>
<feature type="compositionally biased region" description="Basic and acidic residues" evidence="8">
    <location>
        <begin position="458"/>
        <end position="477"/>
    </location>
</feature>
<dbReference type="InterPro" id="IPR019609">
    <property type="entry name" value="Variant_surf_glycoprt_trypan_C"/>
</dbReference>
<feature type="signal peptide" evidence="9">
    <location>
        <begin position="1"/>
        <end position="21"/>
    </location>
</feature>
<evidence type="ECO:0000256" key="8">
    <source>
        <dbReference type="SAM" id="MobiDB-lite"/>
    </source>
</evidence>
<keyword evidence="7" id="KW-0449">Lipoprotein</keyword>
<evidence type="ECO:0000256" key="7">
    <source>
        <dbReference type="ARBA" id="ARBA00023288"/>
    </source>
</evidence>
<keyword evidence="6" id="KW-0325">Glycoprotein</keyword>